<proteinExistence type="predicted"/>
<keyword evidence="1" id="KW-1185">Reference proteome</keyword>
<name>A0A0R3RHH3_9BILA</name>
<dbReference type="Proteomes" id="UP000050640">
    <property type="component" value="Unplaced"/>
</dbReference>
<evidence type="ECO:0000313" key="2">
    <source>
        <dbReference type="WBParaSite" id="EEL_0000089601-mRNA-1"/>
    </source>
</evidence>
<evidence type="ECO:0000313" key="1">
    <source>
        <dbReference type="Proteomes" id="UP000050640"/>
    </source>
</evidence>
<sequence length="102" mass="12123">MLEVNFCQFEMAFQGYSIIYVTARPDMQHKVSPWSHHFYSIIFNKTILSETASFEKLLGESFIHHCSLRKQLRCQRGSELERTFPQPERKEDVQVLILIHHI</sequence>
<accession>A0A0R3RHH3</accession>
<dbReference type="WBParaSite" id="EEL_0000089601-mRNA-1">
    <property type="protein sequence ID" value="EEL_0000089601-mRNA-1"/>
    <property type="gene ID" value="EEL_0000089601"/>
</dbReference>
<protein>
    <submittedName>
        <fullName evidence="2">Ovule protein</fullName>
    </submittedName>
</protein>
<dbReference type="AlphaFoldDB" id="A0A0R3RHH3"/>
<organism evidence="1 2">
    <name type="scientific">Elaeophora elaphi</name>
    <dbReference type="NCBI Taxonomy" id="1147741"/>
    <lineage>
        <taxon>Eukaryota</taxon>
        <taxon>Metazoa</taxon>
        <taxon>Ecdysozoa</taxon>
        <taxon>Nematoda</taxon>
        <taxon>Chromadorea</taxon>
        <taxon>Rhabditida</taxon>
        <taxon>Spirurina</taxon>
        <taxon>Spiruromorpha</taxon>
        <taxon>Filarioidea</taxon>
        <taxon>Onchocercidae</taxon>
        <taxon>Elaeophora</taxon>
    </lineage>
</organism>
<reference evidence="2" key="1">
    <citation type="submission" date="2017-02" db="UniProtKB">
        <authorList>
            <consortium name="WormBaseParasite"/>
        </authorList>
    </citation>
    <scope>IDENTIFICATION</scope>
</reference>